<name>A0ABT1QYZ3_9GAMM</name>
<accession>A0ABT1QYZ3</accession>
<gene>
    <name evidence="3" type="ORF">NM961_22570</name>
</gene>
<keyword evidence="4" id="KW-1185">Reference proteome</keyword>
<dbReference type="RefSeq" id="WP_255916692.1">
    <property type="nucleotide sequence ID" value="NZ_JANFQO010000032.1"/>
</dbReference>
<dbReference type="SUPFAM" id="SSF47473">
    <property type="entry name" value="EF-hand"/>
    <property type="match status" value="1"/>
</dbReference>
<organism evidence="3 4">
    <name type="scientific">Tahibacter harae</name>
    <dbReference type="NCBI Taxonomy" id="2963937"/>
    <lineage>
        <taxon>Bacteria</taxon>
        <taxon>Pseudomonadati</taxon>
        <taxon>Pseudomonadota</taxon>
        <taxon>Gammaproteobacteria</taxon>
        <taxon>Lysobacterales</taxon>
        <taxon>Rhodanobacteraceae</taxon>
        <taxon>Tahibacter</taxon>
    </lineage>
</organism>
<dbReference type="InterPro" id="IPR011992">
    <property type="entry name" value="EF-hand-dom_pair"/>
</dbReference>
<evidence type="ECO:0000313" key="4">
    <source>
        <dbReference type="Proteomes" id="UP001165498"/>
    </source>
</evidence>
<dbReference type="InterPro" id="IPR018247">
    <property type="entry name" value="EF_Hand_1_Ca_BS"/>
</dbReference>
<dbReference type="Gene3D" id="1.10.238.10">
    <property type="entry name" value="EF-hand"/>
    <property type="match status" value="1"/>
</dbReference>
<feature type="domain" description="EF-hand" evidence="2">
    <location>
        <begin position="48"/>
        <end position="83"/>
    </location>
</feature>
<evidence type="ECO:0000256" key="1">
    <source>
        <dbReference type="SAM" id="SignalP"/>
    </source>
</evidence>
<dbReference type="InterPro" id="IPR002048">
    <property type="entry name" value="EF_hand_dom"/>
</dbReference>
<dbReference type="EMBL" id="JANFQO010000032">
    <property type="protein sequence ID" value="MCQ4167507.1"/>
    <property type="molecule type" value="Genomic_DNA"/>
</dbReference>
<evidence type="ECO:0000259" key="2">
    <source>
        <dbReference type="PROSITE" id="PS50222"/>
    </source>
</evidence>
<dbReference type="Proteomes" id="UP001165498">
    <property type="component" value="Unassembled WGS sequence"/>
</dbReference>
<evidence type="ECO:0000313" key="3">
    <source>
        <dbReference type="EMBL" id="MCQ4167507.1"/>
    </source>
</evidence>
<reference evidence="3" key="1">
    <citation type="submission" date="2022-07" db="EMBL/GenBank/DDBJ databases">
        <title>Tahibacter sp., a new gammaproteobacterium isolated from the silt sample collected at pig farm.</title>
        <authorList>
            <person name="Chen H."/>
        </authorList>
    </citation>
    <scope>NUCLEOTIDE SEQUENCE</scope>
    <source>
        <strain evidence="3">P2K</strain>
    </source>
</reference>
<keyword evidence="1" id="KW-0732">Signal</keyword>
<dbReference type="PROSITE" id="PS50222">
    <property type="entry name" value="EF_HAND_2"/>
    <property type="match status" value="1"/>
</dbReference>
<proteinExistence type="predicted"/>
<feature type="signal peptide" evidence="1">
    <location>
        <begin position="1"/>
        <end position="20"/>
    </location>
</feature>
<comment type="caution">
    <text evidence="3">The sequence shown here is derived from an EMBL/GenBank/DDBJ whole genome shotgun (WGS) entry which is preliminary data.</text>
</comment>
<dbReference type="Pfam" id="PF13202">
    <property type="entry name" value="EF-hand_5"/>
    <property type="match status" value="2"/>
</dbReference>
<dbReference type="PROSITE" id="PS00018">
    <property type="entry name" value="EF_HAND_1"/>
    <property type="match status" value="1"/>
</dbReference>
<sequence length="102" mass="11264">MKALSVLILCTLAGAAAAQADRSGDNLREIRFADPRGDLIVRYGQPPPRPAEARPAFAALDRNGDGAIDEIEARAYLTLANDFDYADSNNDRRISAREFQRW</sequence>
<feature type="chain" id="PRO_5047411052" description="EF-hand domain-containing protein" evidence="1">
    <location>
        <begin position="21"/>
        <end position="102"/>
    </location>
</feature>
<protein>
    <recommendedName>
        <fullName evidence="2">EF-hand domain-containing protein</fullName>
    </recommendedName>
</protein>